<protein>
    <submittedName>
        <fullName evidence="2">Uncharacterized protein</fullName>
    </submittedName>
</protein>
<keyword evidence="3" id="KW-1185">Reference proteome</keyword>
<dbReference type="InParanoid" id="A0A803TU74"/>
<reference evidence="2" key="3">
    <citation type="submission" date="2025-09" db="UniProtKB">
        <authorList>
            <consortium name="Ensembl"/>
        </authorList>
    </citation>
    <scope>IDENTIFICATION</scope>
</reference>
<dbReference type="GeneTree" id="ENSGT01030000235750"/>
<reference evidence="2" key="2">
    <citation type="submission" date="2025-08" db="UniProtKB">
        <authorList>
            <consortium name="Ensembl"/>
        </authorList>
    </citation>
    <scope>IDENTIFICATION</scope>
</reference>
<feature type="region of interest" description="Disordered" evidence="1">
    <location>
        <begin position="51"/>
        <end position="112"/>
    </location>
</feature>
<sequence>PHFYYIHIGRYWPMLQGPEADVGDGEVVVIADVLATGLLRVAGEGGLLVTPDALGRHHQHHDAEDEDHGKPDAPDGRGMAVHSDHDSVEALPLHGASGLERKGRGEVLVKDQ</sequence>
<accession>A0A803TU74</accession>
<feature type="compositionally biased region" description="Basic and acidic residues" evidence="1">
    <location>
        <begin position="61"/>
        <end position="75"/>
    </location>
</feature>
<dbReference type="Proteomes" id="UP000001646">
    <property type="component" value="Unplaced"/>
</dbReference>
<name>A0A803TU74_ANOCA</name>
<proteinExistence type="predicted"/>
<organism evidence="2 3">
    <name type="scientific">Anolis carolinensis</name>
    <name type="common">Green anole</name>
    <name type="synonym">American chameleon</name>
    <dbReference type="NCBI Taxonomy" id="28377"/>
    <lineage>
        <taxon>Eukaryota</taxon>
        <taxon>Metazoa</taxon>
        <taxon>Chordata</taxon>
        <taxon>Craniata</taxon>
        <taxon>Vertebrata</taxon>
        <taxon>Euteleostomi</taxon>
        <taxon>Lepidosauria</taxon>
        <taxon>Squamata</taxon>
        <taxon>Bifurcata</taxon>
        <taxon>Unidentata</taxon>
        <taxon>Episquamata</taxon>
        <taxon>Toxicofera</taxon>
        <taxon>Iguania</taxon>
        <taxon>Dactyloidae</taxon>
        <taxon>Anolis</taxon>
    </lineage>
</organism>
<dbReference type="AlphaFoldDB" id="A0A803TU74"/>
<evidence type="ECO:0000313" key="2">
    <source>
        <dbReference type="Ensembl" id="ENSACAP00000038764.1"/>
    </source>
</evidence>
<feature type="compositionally biased region" description="Basic and acidic residues" evidence="1">
    <location>
        <begin position="99"/>
        <end position="112"/>
    </location>
</feature>
<dbReference type="Ensembl" id="ENSACAT00000054115.1">
    <property type="protein sequence ID" value="ENSACAP00000038764.1"/>
    <property type="gene ID" value="ENSACAG00000036440.1"/>
</dbReference>
<evidence type="ECO:0000256" key="1">
    <source>
        <dbReference type="SAM" id="MobiDB-lite"/>
    </source>
</evidence>
<evidence type="ECO:0000313" key="3">
    <source>
        <dbReference type="Proteomes" id="UP000001646"/>
    </source>
</evidence>
<reference evidence="2" key="1">
    <citation type="submission" date="2009-12" db="EMBL/GenBank/DDBJ databases">
        <title>The Genome Sequence of Anolis carolinensis (Green Anole Lizard).</title>
        <authorList>
            <consortium name="The Genome Sequencing Platform"/>
            <person name="Di Palma F."/>
            <person name="Alfoldi J."/>
            <person name="Heiman D."/>
            <person name="Young S."/>
            <person name="Grabherr M."/>
            <person name="Johnson J."/>
            <person name="Lander E.S."/>
            <person name="Lindblad-Toh K."/>
        </authorList>
    </citation>
    <scope>NUCLEOTIDE SEQUENCE [LARGE SCALE GENOMIC DNA]</scope>
    <source>
        <strain evidence="2">JBL SC #1</strain>
    </source>
</reference>